<feature type="transmembrane region" description="Helical" evidence="1">
    <location>
        <begin position="79"/>
        <end position="97"/>
    </location>
</feature>
<dbReference type="RefSeq" id="WP_160898022.1">
    <property type="nucleotide sequence ID" value="NZ_WMEX01000001.1"/>
</dbReference>
<feature type="transmembrane region" description="Helical" evidence="1">
    <location>
        <begin position="7"/>
        <end position="29"/>
    </location>
</feature>
<keyword evidence="3" id="KW-1185">Reference proteome</keyword>
<keyword evidence="1" id="KW-0812">Transmembrane</keyword>
<dbReference type="Proteomes" id="UP000460751">
    <property type="component" value="Unassembled WGS sequence"/>
</dbReference>
<evidence type="ECO:0000313" key="2">
    <source>
        <dbReference type="EMBL" id="MYL25643.1"/>
    </source>
</evidence>
<comment type="caution">
    <text evidence="2">The sequence shown here is derived from an EMBL/GenBank/DDBJ whole genome shotgun (WGS) entry which is preliminary data.</text>
</comment>
<name>A0A9X4YAS6_9GAMM</name>
<dbReference type="Pfam" id="PF10688">
    <property type="entry name" value="Imp-YgjV"/>
    <property type="match status" value="1"/>
</dbReference>
<proteinExistence type="predicted"/>
<dbReference type="EMBL" id="WMEX01000001">
    <property type="protein sequence ID" value="MYL25643.1"/>
    <property type="molecule type" value="Genomic_DNA"/>
</dbReference>
<dbReference type="OrthoDB" id="7858522at2"/>
<gene>
    <name evidence="2" type="ORF">GLW01_02420</name>
</gene>
<dbReference type="PIRSF" id="PIRSF011443">
    <property type="entry name" value="YgjV"/>
    <property type="match status" value="1"/>
</dbReference>
<evidence type="ECO:0000256" key="1">
    <source>
        <dbReference type="SAM" id="Phobius"/>
    </source>
</evidence>
<feature type="transmembrane region" description="Helical" evidence="1">
    <location>
        <begin position="35"/>
        <end position="67"/>
    </location>
</feature>
<accession>A0A9X4YAS6</accession>
<feature type="transmembrane region" description="Helical" evidence="1">
    <location>
        <begin position="148"/>
        <end position="165"/>
    </location>
</feature>
<evidence type="ECO:0000313" key="3">
    <source>
        <dbReference type="Proteomes" id="UP000460751"/>
    </source>
</evidence>
<keyword evidence="1" id="KW-0472">Membrane</keyword>
<organism evidence="2 3">
    <name type="scientific">Vreelandella halophila</name>
    <dbReference type="NCBI Taxonomy" id="86177"/>
    <lineage>
        <taxon>Bacteria</taxon>
        <taxon>Pseudomonadati</taxon>
        <taxon>Pseudomonadota</taxon>
        <taxon>Gammaproteobacteria</taxon>
        <taxon>Oceanospirillales</taxon>
        <taxon>Halomonadaceae</taxon>
        <taxon>Vreelandella</taxon>
    </lineage>
</organism>
<dbReference type="InterPro" id="IPR019629">
    <property type="entry name" value="Uncharacterised_HI1736/YgjV"/>
</dbReference>
<dbReference type="InterPro" id="IPR026267">
    <property type="entry name" value="YgjV"/>
</dbReference>
<dbReference type="AlphaFoldDB" id="A0A9X4YAS6"/>
<reference evidence="2 3" key="1">
    <citation type="submission" date="2019-11" db="EMBL/GenBank/DDBJ databases">
        <title>Genome sequences of 17 halophilic strains isolated from different environments.</title>
        <authorList>
            <person name="Furrow R.E."/>
        </authorList>
    </citation>
    <scope>NUCLEOTIDE SEQUENCE [LARGE SCALE GENOMIC DNA]</scope>
    <source>
        <strain evidence="2 3">22507_15_FS</strain>
    </source>
</reference>
<protein>
    <submittedName>
        <fullName evidence="2">YgjV family protein</fullName>
    </submittedName>
</protein>
<keyword evidence="1" id="KW-1133">Transmembrane helix</keyword>
<sequence>MLADMTAMEIAGQIVALVSLGFCIAGFASTRDDRLMLLLIGANVAFALQYALFQSWTAAALTVLVILRIHLAQRFQGNVAVMLGMLAVSGVAAVLTWQSWIDLFPMTAMVLGTVGMFMLRGIPMRLFLAGAGLAWMGNNIAIGSVGATLAEALVVVTNCVTILRLQRMRRRYPDVELP</sequence>